<evidence type="ECO:0000256" key="1">
    <source>
        <dbReference type="SAM" id="MobiDB-lite"/>
    </source>
</evidence>
<gene>
    <name evidence="2" type="ORF">LNV07_04890</name>
</gene>
<name>A0ABT2YC09_9BURK</name>
<dbReference type="InterPro" id="IPR001668">
    <property type="entry name" value="Mob_Pre"/>
</dbReference>
<comment type="caution">
    <text evidence="2">The sequence shown here is derived from an EMBL/GenBank/DDBJ whole genome shotgun (WGS) entry which is preliminary data.</text>
</comment>
<evidence type="ECO:0000313" key="3">
    <source>
        <dbReference type="Proteomes" id="UP001209701"/>
    </source>
</evidence>
<feature type="region of interest" description="Disordered" evidence="1">
    <location>
        <begin position="315"/>
        <end position="358"/>
    </location>
</feature>
<dbReference type="Proteomes" id="UP001209701">
    <property type="component" value="Unassembled WGS sequence"/>
</dbReference>
<sequence length="381" mass="41490">MNGLQHTRAAKAAGCILLIDKLNRKEDGDQIVRKSAKHNRREIVAENKAGTKFDPKRSHLNSTIRGPSNADGVAALAKQMMKEAGVTPRKDAVLGIELVFSLSLGHGLEVCQFFTSCTEWAGGYFGGEQNILSSDIHLDEEMPHCHVLILPLKDGKLAASKMVGGIQQLAAMQGRFFEAVGKPYGLTKPTAGPSWVEKSTMADAVLNRMREGGDPAMLSPVWGAIQKGIERDPGPYFLKLGIDPASMLTARKATKPKELDKKFIKIMTGKGRATSEDKRPIERLEPGKAMLYSVTAVEKSNVLSCVESLQKPVIQSQPPAPAKSAPEVCTEQDGWKRERDGDRPASAFDSTTGDFIEAPAKPRRMKDAVLESVDEMLRRTG</sequence>
<evidence type="ECO:0000313" key="2">
    <source>
        <dbReference type="EMBL" id="MCV2367430.1"/>
    </source>
</evidence>
<proteinExistence type="predicted"/>
<dbReference type="CDD" id="cd17242">
    <property type="entry name" value="MobM_relaxase"/>
    <property type="match status" value="1"/>
</dbReference>
<dbReference type="EMBL" id="JAJIRN010000002">
    <property type="protein sequence ID" value="MCV2367430.1"/>
    <property type="molecule type" value="Genomic_DNA"/>
</dbReference>
<dbReference type="Gene3D" id="3.30.930.30">
    <property type="match status" value="1"/>
</dbReference>
<dbReference type="RefSeq" id="WP_263570054.1">
    <property type="nucleotide sequence ID" value="NZ_JAJIRN010000002.1"/>
</dbReference>
<reference evidence="2 3" key="1">
    <citation type="submission" date="2021-11" db="EMBL/GenBank/DDBJ databases">
        <authorList>
            <person name="Liang Q."/>
            <person name="Mou H."/>
            <person name="Liu Z."/>
        </authorList>
    </citation>
    <scope>NUCLEOTIDE SEQUENCE [LARGE SCALE GENOMIC DNA]</scope>
    <source>
        <strain evidence="2 3">CHU3</strain>
    </source>
</reference>
<organism evidence="2 3">
    <name type="scientific">Roseateles oligotrophus</name>
    <dbReference type="NCBI Taxonomy" id="1769250"/>
    <lineage>
        <taxon>Bacteria</taxon>
        <taxon>Pseudomonadati</taxon>
        <taxon>Pseudomonadota</taxon>
        <taxon>Betaproteobacteria</taxon>
        <taxon>Burkholderiales</taxon>
        <taxon>Sphaerotilaceae</taxon>
        <taxon>Roseateles</taxon>
    </lineage>
</organism>
<dbReference type="Pfam" id="PF01076">
    <property type="entry name" value="Mob_Pre"/>
    <property type="match status" value="1"/>
</dbReference>
<keyword evidence="3" id="KW-1185">Reference proteome</keyword>
<protein>
    <submittedName>
        <fullName evidence="2">Plasmid recombination protein</fullName>
    </submittedName>
</protein>
<feature type="compositionally biased region" description="Basic and acidic residues" evidence="1">
    <location>
        <begin position="333"/>
        <end position="343"/>
    </location>
</feature>
<accession>A0ABT2YC09</accession>